<dbReference type="InterPro" id="IPR025459">
    <property type="entry name" value="DUF4279"/>
</dbReference>
<evidence type="ECO:0008006" key="3">
    <source>
        <dbReference type="Google" id="ProtNLM"/>
    </source>
</evidence>
<reference evidence="1 2" key="1">
    <citation type="submission" date="2018-03" db="EMBL/GenBank/DDBJ databases">
        <title>The ancient ancestry and fast evolution of plastids.</title>
        <authorList>
            <person name="Moore K.R."/>
            <person name="Magnabosco C."/>
            <person name="Momper L."/>
            <person name="Gold D.A."/>
            <person name="Bosak T."/>
            <person name="Fournier G.P."/>
        </authorList>
    </citation>
    <scope>NUCLEOTIDE SEQUENCE [LARGE SCALE GENOMIC DNA]</scope>
    <source>
        <strain evidence="1 2">CCALA 016</strain>
    </source>
</reference>
<name>A0A2T1M3Y6_9CHRO</name>
<dbReference type="EMBL" id="PXOH01000001">
    <property type="protein sequence ID" value="PSF39549.1"/>
    <property type="molecule type" value="Genomic_DNA"/>
</dbReference>
<comment type="caution">
    <text evidence="1">The sequence shown here is derived from an EMBL/GenBank/DDBJ whole genome shotgun (WGS) entry which is preliminary data.</text>
</comment>
<proteinExistence type="predicted"/>
<dbReference type="OrthoDB" id="582680at2"/>
<dbReference type="Pfam" id="PF14106">
    <property type="entry name" value="DUF4279"/>
    <property type="match status" value="1"/>
</dbReference>
<evidence type="ECO:0000313" key="1">
    <source>
        <dbReference type="EMBL" id="PSF39549.1"/>
    </source>
</evidence>
<dbReference type="Proteomes" id="UP000239001">
    <property type="component" value="Unassembled WGS sequence"/>
</dbReference>
<protein>
    <recommendedName>
        <fullName evidence="3">DUF4279 domain-containing protein</fullName>
    </recommendedName>
</protein>
<dbReference type="AlphaFoldDB" id="A0A2T1M3Y6"/>
<dbReference type="RefSeq" id="WP_106455169.1">
    <property type="nucleotide sequence ID" value="NZ_PXOH01000001.1"/>
</dbReference>
<evidence type="ECO:0000313" key="2">
    <source>
        <dbReference type="Proteomes" id="UP000239001"/>
    </source>
</evidence>
<organism evidence="1 2">
    <name type="scientific">Aphanothece hegewaldii CCALA 016</name>
    <dbReference type="NCBI Taxonomy" id="2107694"/>
    <lineage>
        <taxon>Bacteria</taxon>
        <taxon>Bacillati</taxon>
        <taxon>Cyanobacteriota</taxon>
        <taxon>Cyanophyceae</taxon>
        <taxon>Oscillatoriophycideae</taxon>
        <taxon>Chroococcales</taxon>
        <taxon>Aphanothecaceae</taxon>
        <taxon>Aphanothece</taxon>
    </lineage>
</organism>
<gene>
    <name evidence="1" type="ORF">C7H19_01805</name>
</gene>
<keyword evidence="2" id="KW-1185">Reference proteome</keyword>
<sequence length="150" mass="17355">MKSEISVSLTLTGLDLQPDKITTKLGINPTKIWFKGDLINLKGKIRYSDNGWSLKSQLDESMELEAHIKSIFEQLQPVWKDLKEICFFYQTEISCVVYVSEQVPIIYFNSEILNQIHQLNAALDVDLYILPEPTQKHQKILNNENKVFLV</sequence>
<reference evidence="1 2" key="2">
    <citation type="submission" date="2018-03" db="EMBL/GenBank/DDBJ databases">
        <authorList>
            <person name="Keele B.F."/>
        </authorList>
    </citation>
    <scope>NUCLEOTIDE SEQUENCE [LARGE SCALE GENOMIC DNA]</scope>
    <source>
        <strain evidence="1 2">CCALA 016</strain>
    </source>
</reference>
<accession>A0A2T1M3Y6</accession>